<dbReference type="GO" id="GO:0016757">
    <property type="term" value="F:glycosyltransferase activity"/>
    <property type="evidence" value="ECO:0007669"/>
    <property type="project" value="InterPro"/>
</dbReference>
<keyword evidence="2" id="KW-0808">Transferase</keyword>
<dbReference type="EMBL" id="JACHXN010000001">
    <property type="protein sequence ID" value="MBB3143624.1"/>
    <property type="molecule type" value="Genomic_DNA"/>
</dbReference>
<dbReference type="RefSeq" id="WP_183660653.1">
    <property type="nucleotide sequence ID" value="NZ_JACHXN010000001.1"/>
</dbReference>
<evidence type="ECO:0000259" key="1">
    <source>
        <dbReference type="Pfam" id="PF00534"/>
    </source>
</evidence>
<dbReference type="AlphaFoldDB" id="A0A839U0F4"/>
<reference evidence="2 3" key="1">
    <citation type="submission" date="2020-08" db="EMBL/GenBank/DDBJ databases">
        <title>Genomic Encyclopedia of Type Strains, Phase III (KMG-III): the genomes of soil and plant-associated and newly described type strains.</title>
        <authorList>
            <person name="Whitman W."/>
        </authorList>
    </citation>
    <scope>NUCLEOTIDE SEQUENCE [LARGE SCALE GENOMIC DNA]</scope>
    <source>
        <strain evidence="2 3">CECT 7015</strain>
    </source>
</reference>
<dbReference type="Proteomes" id="UP000554520">
    <property type="component" value="Unassembled WGS sequence"/>
</dbReference>
<accession>A0A839U0F4</accession>
<sequence>MFKRLANLLNNFTEKREHRGSLSAVRSFVWSRLCKIRQTIVQTFKRYLLEALRPFPHRRGVLFVGYVQAGLGLAESLRGMIVAAANQGLEFGIYPYRVGVESRIIGDFMPERYDRQHRYDINVIEVAADQVPTVFRSIDPRHTAGSYNILRTYWELPKAPQEWAPMLRGIDEIWAPNQFVCDAFRDIFSGKITIIPPCVVIERADYPDRVALELQDTRFYFLFSFDYYSSPYRKNPLGVLEAFQTAFPDQNENVGLIIKSTGAETHHPEIKEKIRVAAEADTRITIIDRTMSRNEVLGLIRACDCYVSLHRAEGFGLGMVEAMSFGNIVIGTDYSGSTDFLSQETGFPVGFKLTTVKPNEYVWSKDQVWAEPDVEAAVEAFRQAFADADARQRKSASGKALVTERYGLGAVGAEVQKRIDEISSFLATRP</sequence>
<dbReference type="Pfam" id="PF00534">
    <property type="entry name" value="Glycos_transf_1"/>
    <property type="match status" value="1"/>
</dbReference>
<evidence type="ECO:0000313" key="3">
    <source>
        <dbReference type="Proteomes" id="UP000554520"/>
    </source>
</evidence>
<protein>
    <submittedName>
        <fullName evidence="2">Glycosyltransferase involved in cell wall biosynthesis</fullName>
    </submittedName>
</protein>
<gene>
    <name evidence="2" type="ORF">FHS21_000007</name>
</gene>
<keyword evidence="3" id="KW-1185">Reference proteome</keyword>
<organism evidence="2 3">
    <name type="scientific">Phyllobacterium trifolii</name>
    <dbReference type="NCBI Taxonomy" id="300193"/>
    <lineage>
        <taxon>Bacteria</taxon>
        <taxon>Pseudomonadati</taxon>
        <taxon>Pseudomonadota</taxon>
        <taxon>Alphaproteobacteria</taxon>
        <taxon>Hyphomicrobiales</taxon>
        <taxon>Phyllobacteriaceae</taxon>
        <taxon>Phyllobacterium</taxon>
    </lineage>
</organism>
<dbReference type="InterPro" id="IPR001296">
    <property type="entry name" value="Glyco_trans_1"/>
</dbReference>
<evidence type="ECO:0000313" key="2">
    <source>
        <dbReference type="EMBL" id="MBB3143624.1"/>
    </source>
</evidence>
<dbReference type="PANTHER" id="PTHR46656:SF3">
    <property type="entry name" value="PUTATIVE-RELATED"/>
    <property type="match status" value="1"/>
</dbReference>
<comment type="caution">
    <text evidence="2">The sequence shown here is derived from an EMBL/GenBank/DDBJ whole genome shotgun (WGS) entry which is preliminary data.</text>
</comment>
<proteinExistence type="predicted"/>
<dbReference type="Gene3D" id="3.40.50.2000">
    <property type="entry name" value="Glycogen Phosphorylase B"/>
    <property type="match status" value="1"/>
</dbReference>
<dbReference type="PANTHER" id="PTHR46656">
    <property type="entry name" value="PUTATIVE-RELATED"/>
    <property type="match status" value="1"/>
</dbReference>
<dbReference type="SUPFAM" id="SSF53756">
    <property type="entry name" value="UDP-Glycosyltransferase/glycogen phosphorylase"/>
    <property type="match status" value="1"/>
</dbReference>
<dbReference type="CDD" id="cd03801">
    <property type="entry name" value="GT4_PimA-like"/>
    <property type="match status" value="1"/>
</dbReference>
<feature type="domain" description="Glycosyl transferase family 1" evidence="1">
    <location>
        <begin position="232"/>
        <end position="345"/>
    </location>
</feature>
<name>A0A839U0F4_9HYPH</name>